<organism evidence="2 3">
    <name type="scientific">Ruminococcus flavefaciens</name>
    <dbReference type="NCBI Taxonomy" id="1265"/>
    <lineage>
        <taxon>Bacteria</taxon>
        <taxon>Bacillati</taxon>
        <taxon>Bacillota</taxon>
        <taxon>Clostridia</taxon>
        <taxon>Eubacteriales</taxon>
        <taxon>Oscillospiraceae</taxon>
        <taxon>Ruminococcus</taxon>
    </lineage>
</organism>
<keyword evidence="1" id="KW-0732">Signal</keyword>
<evidence type="ECO:0000256" key="1">
    <source>
        <dbReference type="SAM" id="SignalP"/>
    </source>
</evidence>
<reference evidence="2 3" key="1">
    <citation type="submission" date="2018-05" db="EMBL/GenBank/DDBJ databases">
        <title>The Hungate 1000. A catalogue of reference genomes from the rumen microbiome.</title>
        <authorList>
            <person name="Kelly W."/>
        </authorList>
    </citation>
    <scope>NUCLEOTIDE SEQUENCE [LARGE SCALE GENOMIC DNA]</scope>
    <source>
        <strain evidence="2 3">SAb67</strain>
    </source>
</reference>
<dbReference type="EMBL" id="QGDI01000001">
    <property type="protein sequence ID" value="PWJ15548.1"/>
    <property type="molecule type" value="Genomic_DNA"/>
</dbReference>
<comment type="caution">
    <text evidence="2">The sequence shown here is derived from an EMBL/GenBank/DDBJ whole genome shotgun (WGS) entry which is preliminary data.</text>
</comment>
<feature type="chain" id="PRO_5039092561" description="Adhesin" evidence="1">
    <location>
        <begin position="16"/>
        <end position="281"/>
    </location>
</feature>
<dbReference type="OrthoDB" id="1818183at2"/>
<protein>
    <recommendedName>
        <fullName evidence="4">Adhesin</fullName>
    </recommendedName>
</protein>
<evidence type="ECO:0008006" key="4">
    <source>
        <dbReference type="Google" id="ProtNLM"/>
    </source>
</evidence>
<feature type="signal peptide" evidence="1">
    <location>
        <begin position="1"/>
        <end position="15"/>
    </location>
</feature>
<proteinExistence type="predicted"/>
<dbReference type="PROSITE" id="PS51257">
    <property type="entry name" value="PROKAR_LIPOPROTEIN"/>
    <property type="match status" value="1"/>
</dbReference>
<evidence type="ECO:0000313" key="3">
    <source>
        <dbReference type="Proteomes" id="UP000245720"/>
    </source>
</evidence>
<sequence length="281" mass="30451">MKTAIIKLTSAFLSAALLTGCSSDLIVKVENAKYRNYFSDSRTVSIDLSDDISSADISLGTGGITVVHTDEAEASVYLDYTVRSNDKELCKEVADHIDALSEEKNGSLIINIAEKKTGDDIQKWTHDKGYKCQVELNAEVRLPKTIDTVTAETNVGSLDFRDIKGCFSGEVDTGSITCVNTEFTDSSSMKCGTGNITMRNCTYSEDMTISVDTGQLLFRLPTKGSAADIDLSVDTGNMEIWDAKSYEITDGSAKDGEVTLEYKDTKVSASVKTGNISIDKE</sequence>
<dbReference type="Proteomes" id="UP000245720">
    <property type="component" value="Unassembled WGS sequence"/>
</dbReference>
<dbReference type="AlphaFoldDB" id="A0A315Y6D3"/>
<dbReference type="RefSeq" id="WP_109725331.1">
    <property type="nucleotide sequence ID" value="NZ_QGDI01000001.1"/>
</dbReference>
<name>A0A315Y6D3_RUMFL</name>
<accession>A0A315Y6D3</accession>
<gene>
    <name evidence="2" type="ORF">IE37_00451</name>
</gene>
<evidence type="ECO:0000313" key="2">
    <source>
        <dbReference type="EMBL" id="PWJ15548.1"/>
    </source>
</evidence>